<dbReference type="RefSeq" id="WP_233340159.1">
    <property type="nucleotide sequence ID" value="NZ_FMXN01000024.1"/>
</dbReference>
<dbReference type="Proteomes" id="UP000199626">
    <property type="component" value="Unassembled WGS sequence"/>
</dbReference>
<evidence type="ECO:0000313" key="1">
    <source>
        <dbReference type="EMBL" id="SDB54291.1"/>
    </source>
</evidence>
<protein>
    <submittedName>
        <fullName evidence="1">Uncharacterized protein</fullName>
    </submittedName>
</protein>
<sequence>FKKVDDAHTQLETGHGAVRDYVPGSDLTVQLAIYTKSFTVSTNPLALSRSDEQAIHTCRKNCITSTHKFVMSIILALLSMNNLTQKYRLFLSSGFSNLKA</sequence>
<keyword evidence="2" id="KW-1185">Reference proteome</keyword>
<name>A0A1G6EA51_9GAMM</name>
<accession>A0A1G6EA51</accession>
<organism evidence="1 2">
    <name type="scientific">Pseudidiomarina indica</name>
    <dbReference type="NCBI Taxonomy" id="1159017"/>
    <lineage>
        <taxon>Bacteria</taxon>
        <taxon>Pseudomonadati</taxon>
        <taxon>Pseudomonadota</taxon>
        <taxon>Gammaproteobacteria</taxon>
        <taxon>Alteromonadales</taxon>
        <taxon>Idiomarinaceae</taxon>
        <taxon>Pseudidiomarina</taxon>
    </lineage>
</organism>
<gene>
    <name evidence="1" type="ORF">SAMN02927930_02129</name>
</gene>
<feature type="non-terminal residue" evidence="1">
    <location>
        <position position="1"/>
    </location>
</feature>
<dbReference type="AlphaFoldDB" id="A0A1G6EA51"/>
<reference evidence="2" key="1">
    <citation type="submission" date="2016-10" db="EMBL/GenBank/DDBJ databases">
        <authorList>
            <person name="Varghese N."/>
            <person name="Submissions S."/>
        </authorList>
    </citation>
    <scope>NUCLEOTIDE SEQUENCE [LARGE SCALE GENOMIC DNA]</scope>
    <source>
        <strain evidence="2">CGMCC 1.10824</strain>
    </source>
</reference>
<evidence type="ECO:0000313" key="2">
    <source>
        <dbReference type="Proteomes" id="UP000199626"/>
    </source>
</evidence>
<dbReference type="EMBL" id="FMXN01000024">
    <property type="protein sequence ID" value="SDB54291.1"/>
    <property type="molecule type" value="Genomic_DNA"/>
</dbReference>
<proteinExistence type="predicted"/>